<dbReference type="PANTHER" id="PTHR12526:SF635">
    <property type="entry name" value="GLYCOSYL TRANSFERASE GROUP 1"/>
    <property type="match status" value="1"/>
</dbReference>
<protein>
    <recommendedName>
        <fullName evidence="1">Glycosyl transferase family 1 domain-containing protein</fullName>
    </recommendedName>
</protein>
<evidence type="ECO:0000259" key="1">
    <source>
        <dbReference type="Pfam" id="PF00534"/>
    </source>
</evidence>
<sequence length="394" mass="44066">MDKSLTVCFVSNEIWPGTGGGIGRLLGENAAQLARQGVRPLMLLDVAERQKEAFMAYAAANIPGAAVHTVDGLLTARREEMRAYGEPEAGPDDFRFYYYWRAYLVDLCLQFLLDRERVDGIEFADYLGQGYVYFKMRPQRGRTDVPAWVRLHGSAEICDAADGKELFTPDRRQLYDMERFCLACCDSWLAPSAGTVRWYADHYALEKQCLVQPPGYQCPGPGGAHPRRREPARPPRVLFYGKLQHIKGADLLVRAAVEYLSRDEPEAGFLLAGPDMPAANGESTQAQLERLIPDCFRENFTFTGKIDPAELPALALACDLAVIPSRAETFCLAAHELNWIGIPLLLSDIPGLADFFRDGENCLKFNGTAEDLYRRLKQFFAGPDTAARLQRRVT</sequence>
<dbReference type="Proteomes" id="UP000078532">
    <property type="component" value="Unassembled WGS sequence"/>
</dbReference>
<dbReference type="EMBL" id="LYVF01000188">
    <property type="protein sequence ID" value="OAT79897.1"/>
    <property type="molecule type" value="Genomic_DNA"/>
</dbReference>
<dbReference type="InterPro" id="IPR001296">
    <property type="entry name" value="Glyco_trans_1"/>
</dbReference>
<dbReference type="Pfam" id="PF00534">
    <property type="entry name" value="Glycos_transf_1"/>
    <property type="match status" value="1"/>
</dbReference>
<accession>A0A1B7LBI3</accession>
<keyword evidence="3" id="KW-1185">Reference proteome</keyword>
<dbReference type="SUPFAM" id="SSF53756">
    <property type="entry name" value="UDP-Glycosyltransferase/glycogen phosphorylase"/>
    <property type="match status" value="1"/>
</dbReference>
<dbReference type="Gene3D" id="3.40.50.2000">
    <property type="entry name" value="Glycogen Phosphorylase B"/>
    <property type="match status" value="2"/>
</dbReference>
<evidence type="ECO:0000313" key="3">
    <source>
        <dbReference type="Proteomes" id="UP000078532"/>
    </source>
</evidence>
<proteinExistence type="predicted"/>
<evidence type="ECO:0000313" key="2">
    <source>
        <dbReference type="EMBL" id="OAT79897.1"/>
    </source>
</evidence>
<gene>
    <name evidence="2" type="ORF">A6M21_14390</name>
</gene>
<feature type="domain" description="Glycosyl transferase family 1" evidence="1">
    <location>
        <begin position="229"/>
        <end position="391"/>
    </location>
</feature>
<dbReference type="STRING" id="1838280.A6M21_14390"/>
<reference evidence="2 3" key="1">
    <citation type="submission" date="2016-04" db="EMBL/GenBank/DDBJ databases">
        <authorList>
            <person name="Evans L.H."/>
            <person name="Alamgir A."/>
            <person name="Owens N."/>
            <person name="Weber N.D."/>
            <person name="Virtaneva K."/>
            <person name="Barbian K."/>
            <person name="Babar A."/>
            <person name="Rosenke K."/>
        </authorList>
    </citation>
    <scope>NUCLEOTIDE SEQUENCE [LARGE SCALE GENOMIC DNA]</scope>
    <source>
        <strain evidence="2 3">LMa1</strain>
    </source>
</reference>
<dbReference type="PANTHER" id="PTHR12526">
    <property type="entry name" value="GLYCOSYLTRANSFERASE"/>
    <property type="match status" value="1"/>
</dbReference>
<feature type="non-terminal residue" evidence="2">
    <location>
        <position position="394"/>
    </location>
</feature>
<comment type="caution">
    <text evidence="2">The sequence shown here is derived from an EMBL/GenBank/DDBJ whole genome shotgun (WGS) entry which is preliminary data.</text>
</comment>
<organism evidence="2 3">
    <name type="scientific">Desulfotomaculum copahuensis</name>
    <dbReference type="NCBI Taxonomy" id="1838280"/>
    <lineage>
        <taxon>Bacteria</taxon>
        <taxon>Bacillati</taxon>
        <taxon>Bacillota</taxon>
        <taxon>Clostridia</taxon>
        <taxon>Eubacteriales</taxon>
        <taxon>Desulfotomaculaceae</taxon>
        <taxon>Desulfotomaculum</taxon>
    </lineage>
</organism>
<dbReference type="GO" id="GO:0016757">
    <property type="term" value="F:glycosyltransferase activity"/>
    <property type="evidence" value="ECO:0007669"/>
    <property type="project" value="InterPro"/>
</dbReference>
<name>A0A1B7LBI3_9FIRM</name>
<dbReference type="CDD" id="cd03801">
    <property type="entry name" value="GT4_PimA-like"/>
    <property type="match status" value="1"/>
</dbReference>
<dbReference type="AlphaFoldDB" id="A0A1B7LBI3"/>